<dbReference type="PANTHER" id="PTHR10472:SF5">
    <property type="entry name" value="D-AMINOACYL-TRNA DEACYLASE 1"/>
    <property type="match status" value="1"/>
</dbReference>
<protein>
    <recommendedName>
        <fullName evidence="2">D-aminoacyl-tRNA deacylase</fullName>
        <shortName evidence="2">DTD</shortName>
        <ecNumber evidence="2">3.1.1.96</ecNumber>
    </recommendedName>
    <alternativeName>
        <fullName evidence="2">Gly-tRNA(Ala) deacylase</fullName>
        <ecNumber evidence="2">3.1.1.-</ecNumber>
    </alternativeName>
</protein>
<evidence type="ECO:0000256" key="1">
    <source>
        <dbReference type="ARBA" id="ARBA00009673"/>
    </source>
</evidence>
<comment type="function">
    <text evidence="2">An aminoacyl-tRNA editing enzyme that deacylates mischarged D-aminoacyl-tRNAs. Also deacylates mischarged glycyl-tRNA(Ala), protecting cells against glycine mischarging by AlaRS. Acts via tRNA-based rather than protein-based catalysis; rejects L-amino acids rather than detecting D-amino acids in the active site. By recycling D-aminoacyl-tRNA to D-amino acids and free tRNA molecules, this enzyme counteracts the toxicity associated with the formation of D-aminoacyl-tRNA entities in vivo and helps enforce protein L-homochirality.</text>
</comment>
<keyword evidence="2" id="KW-0820">tRNA-binding</keyword>
<keyword evidence="4" id="KW-1185">Reference proteome</keyword>
<evidence type="ECO:0000256" key="2">
    <source>
        <dbReference type="HAMAP-Rule" id="MF_00518"/>
    </source>
</evidence>
<keyword evidence="2" id="KW-0378">Hydrolase</keyword>
<dbReference type="RefSeq" id="WP_189088191.1">
    <property type="nucleotide sequence ID" value="NZ_BMQL01000002.1"/>
</dbReference>
<evidence type="ECO:0000313" key="4">
    <source>
        <dbReference type="Proteomes" id="UP000603865"/>
    </source>
</evidence>
<feature type="short sequence motif" description="Gly-cisPro motif, important for rejection of L-amino acids" evidence="2">
    <location>
        <begin position="142"/>
        <end position="143"/>
    </location>
</feature>
<comment type="subunit">
    <text evidence="2">Homodimer.</text>
</comment>
<comment type="caution">
    <text evidence="3">The sequence shown here is derived from an EMBL/GenBank/DDBJ whole genome shotgun (WGS) entry which is preliminary data.</text>
</comment>
<comment type="catalytic activity">
    <reaction evidence="2">
        <text>glycyl-tRNA(Ala) + H2O = tRNA(Ala) + glycine + H(+)</text>
        <dbReference type="Rhea" id="RHEA:53744"/>
        <dbReference type="Rhea" id="RHEA-COMP:9657"/>
        <dbReference type="Rhea" id="RHEA-COMP:13640"/>
        <dbReference type="ChEBI" id="CHEBI:15377"/>
        <dbReference type="ChEBI" id="CHEBI:15378"/>
        <dbReference type="ChEBI" id="CHEBI:57305"/>
        <dbReference type="ChEBI" id="CHEBI:78442"/>
        <dbReference type="ChEBI" id="CHEBI:78522"/>
    </reaction>
</comment>
<gene>
    <name evidence="2 3" type="primary">dtd</name>
    <name evidence="3" type="ORF">GCM10008957_07840</name>
</gene>
<dbReference type="HAMAP" id="MF_00518">
    <property type="entry name" value="Deacylase_Dtd"/>
    <property type="match status" value="1"/>
</dbReference>
<dbReference type="PANTHER" id="PTHR10472">
    <property type="entry name" value="D-TYROSYL-TRNA TYR DEACYLASE"/>
    <property type="match status" value="1"/>
</dbReference>
<name>A0A918F0W6_9DEIO</name>
<dbReference type="FunFam" id="3.50.80.10:FF:000001">
    <property type="entry name" value="D-aminoacyl-tRNA deacylase"/>
    <property type="match status" value="1"/>
</dbReference>
<comment type="domain">
    <text evidence="2">A Gly-cisPro motif from one monomer fits into the active site of the other monomer to allow specific chiral rejection of L-amino acids.</text>
</comment>
<dbReference type="Pfam" id="PF02580">
    <property type="entry name" value="Tyr_Deacylase"/>
    <property type="match status" value="1"/>
</dbReference>
<dbReference type="NCBIfam" id="TIGR00256">
    <property type="entry name" value="D-aminoacyl-tRNA deacylase"/>
    <property type="match status" value="1"/>
</dbReference>
<dbReference type="GO" id="GO:0019478">
    <property type="term" value="P:D-amino acid catabolic process"/>
    <property type="evidence" value="ECO:0007669"/>
    <property type="project" value="UniProtKB-UniRule"/>
</dbReference>
<dbReference type="Proteomes" id="UP000603865">
    <property type="component" value="Unassembled WGS sequence"/>
</dbReference>
<reference evidence="3" key="1">
    <citation type="journal article" date="2014" name="Int. J. Syst. Evol. Microbiol.">
        <title>Complete genome sequence of Corynebacterium casei LMG S-19264T (=DSM 44701T), isolated from a smear-ripened cheese.</title>
        <authorList>
            <consortium name="US DOE Joint Genome Institute (JGI-PGF)"/>
            <person name="Walter F."/>
            <person name="Albersmeier A."/>
            <person name="Kalinowski J."/>
            <person name="Ruckert C."/>
        </authorList>
    </citation>
    <scope>NUCLEOTIDE SEQUENCE</scope>
    <source>
        <strain evidence="3">JCM 31311</strain>
    </source>
</reference>
<dbReference type="GO" id="GO:0005737">
    <property type="term" value="C:cytoplasm"/>
    <property type="evidence" value="ECO:0007669"/>
    <property type="project" value="UniProtKB-SubCell"/>
</dbReference>
<dbReference type="Gene3D" id="3.50.80.10">
    <property type="entry name" value="D-tyrosyl-tRNA(Tyr) deacylase"/>
    <property type="match status" value="1"/>
</dbReference>
<reference evidence="3" key="2">
    <citation type="submission" date="2020-09" db="EMBL/GenBank/DDBJ databases">
        <authorList>
            <person name="Sun Q."/>
            <person name="Ohkuma M."/>
        </authorList>
    </citation>
    <scope>NUCLEOTIDE SEQUENCE</scope>
    <source>
        <strain evidence="3">JCM 31311</strain>
    </source>
</reference>
<dbReference type="EC" id="3.1.1.96" evidence="2"/>
<sequence length="154" mass="16116">MKAVVQRVSRAECVVEGRVTGQIGVGLAVLLGVAPADTPQTAQLMASKLVKLRIFSDAAGKMNRSLLDLRAAGEGGAVLSISQFTLFADTRRGNRPGFSAAAGPEQGRSLYAAFNEALRGLGVPVEEGIFGADMQITLTNDGPVTLVLDTLEWS</sequence>
<dbReference type="GO" id="GO:0000049">
    <property type="term" value="F:tRNA binding"/>
    <property type="evidence" value="ECO:0007669"/>
    <property type="project" value="UniProtKB-UniRule"/>
</dbReference>
<dbReference type="InterPro" id="IPR003732">
    <property type="entry name" value="Daa-tRNA_deacyls_DTD"/>
</dbReference>
<comment type="subcellular location">
    <subcellularLocation>
        <location evidence="2">Cytoplasm</location>
    </subcellularLocation>
</comment>
<keyword evidence="2" id="KW-0694">RNA-binding</keyword>
<dbReference type="EC" id="3.1.1.-" evidence="2"/>
<dbReference type="InterPro" id="IPR023509">
    <property type="entry name" value="DTD-like_sf"/>
</dbReference>
<keyword evidence="2" id="KW-0963">Cytoplasm</keyword>
<dbReference type="AlphaFoldDB" id="A0A918F0W6"/>
<dbReference type="GO" id="GO:0106026">
    <property type="term" value="F:Gly-tRNA(Ala) deacylase activity"/>
    <property type="evidence" value="ECO:0007669"/>
    <property type="project" value="UniProtKB-UniRule"/>
</dbReference>
<organism evidence="3 4">
    <name type="scientific">Deinococcus ruber</name>
    <dbReference type="NCBI Taxonomy" id="1848197"/>
    <lineage>
        <taxon>Bacteria</taxon>
        <taxon>Thermotogati</taxon>
        <taxon>Deinococcota</taxon>
        <taxon>Deinococci</taxon>
        <taxon>Deinococcales</taxon>
        <taxon>Deinococcaceae</taxon>
        <taxon>Deinococcus</taxon>
    </lineage>
</organism>
<dbReference type="EMBL" id="BMQL01000002">
    <property type="protein sequence ID" value="GGQ97771.1"/>
    <property type="molecule type" value="Genomic_DNA"/>
</dbReference>
<dbReference type="GO" id="GO:0043908">
    <property type="term" value="F:Ser(Gly)-tRNA(Ala) hydrolase activity"/>
    <property type="evidence" value="ECO:0007669"/>
    <property type="project" value="UniProtKB-UniRule"/>
</dbReference>
<comment type="catalytic activity">
    <reaction evidence="2">
        <text>a D-aminoacyl-tRNA + H2O = a tRNA + a D-alpha-amino acid + H(+)</text>
        <dbReference type="Rhea" id="RHEA:13953"/>
        <dbReference type="Rhea" id="RHEA-COMP:10123"/>
        <dbReference type="Rhea" id="RHEA-COMP:10124"/>
        <dbReference type="ChEBI" id="CHEBI:15377"/>
        <dbReference type="ChEBI" id="CHEBI:15378"/>
        <dbReference type="ChEBI" id="CHEBI:59871"/>
        <dbReference type="ChEBI" id="CHEBI:78442"/>
        <dbReference type="ChEBI" id="CHEBI:79333"/>
        <dbReference type="EC" id="3.1.1.96"/>
    </reaction>
</comment>
<dbReference type="SUPFAM" id="SSF69500">
    <property type="entry name" value="DTD-like"/>
    <property type="match status" value="1"/>
</dbReference>
<accession>A0A918F0W6</accession>
<proteinExistence type="inferred from homology"/>
<evidence type="ECO:0000313" key="3">
    <source>
        <dbReference type="EMBL" id="GGQ97771.1"/>
    </source>
</evidence>
<comment type="similarity">
    <text evidence="1 2">Belongs to the DTD family.</text>
</comment>
<dbReference type="GO" id="GO:0051500">
    <property type="term" value="F:D-tyrosyl-tRNA(Tyr) deacylase activity"/>
    <property type="evidence" value="ECO:0007669"/>
    <property type="project" value="TreeGrafter"/>
</dbReference>